<feature type="compositionally biased region" description="Low complexity" evidence="2">
    <location>
        <begin position="587"/>
        <end position="597"/>
    </location>
</feature>
<evidence type="ECO:0000313" key="4">
    <source>
        <dbReference type="EMBL" id="OJJ02924.1"/>
    </source>
</evidence>
<sequence>MPESSTSSVVPAQLSFLAIYNPLLGATDEALREQIVFYTSKSCLSQRQDSSAGSSDKDSNDEWNDRLRQVGLAQGMVTFARNFSGGKAVDFVETEKSQIVLHELEKDWWILASIDLTRLPTDPNNGSSSKRDASETSLQYSSREMAPPQLLIQQLRRAHSAFLLHHAASLDALYKSAGRSTFCLFLENFWMRFAWNWEVLLGGNPVVEMYNGVKLSAGGELGIGVGEEEWGSGEREVLEDFVSRTDGLVDLVVSRFGDPYDPSDSPQTTSGSESDAENKWLGFDAYPRPSDGVIFSGIGAITRRSLVSISQWMEWIYIYGADAYGVSEDPTSPRRRKRRRRQRGTLSGKSTSSQLAPTDATQGAATVRPFSPGIPRPLVGGAPAPQPTPRDPQEKAAPQTNNENAQNENGQASDWMTTGTETFVKYLTLGYGSSWGLSGSSSRTPSPHPQAESSTGENASNEANNSNIQAGSQESSNSNDRPRRRDHGRFLIGLQDSTASPDIVLEETEPSDPAASPNEKIAKRTIYVQMADSQQDTTDPVQLRAVVYIHQPFMYTFLFDITTPSLSDPSLYHSIHHQLGPLQKPLSSSTSPSTADSRISEVPGSNIKSQQQQHPIYDLVYDPHNLSIRSSIPNIPDLLSHLQSPRVSGALSLSRVETIGIHHRLLTTYIETRSRSLELERTCKTSRGWWIVWVRVSASPQAQPDTPGASRDKQQEAFIIRQASDHIASSNHTRNASNIGGGSGARFFRDLGGASSPGLSLQGSKMDMAPGKLVEGLGLDARRYIENILSLNR</sequence>
<protein>
    <recommendedName>
        <fullName evidence="3">CCZ1/INTU/HSP4 first Longin domain-containing protein</fullName>
    </recommendedName>
</protein>
<feature type="region of interest" description="Disordered" evidence="2">
    <location>
        <begin position="436"/>
        <end position="485"/>
    </location>
</feature>
<feature type="compositionally biased region" description="Basic residues" evidence="2">
    <location>
        <begin position="333"/>
        <end position="343"/>
    </location>
</feature>
<dbReference type="PANTHER" id="PTHR13056:SF0">
    <property type="entry name" value="VACUOLAR FUSION PROTEIN CCZ1 HOMOLOG-RELATED"/>
    <property type="match status" value="1"/>
</dbReference>
<feature type="compositionally biased region" description="Low complexity" evidence="2">
    <location>
        <begin position="401"/>
        <end position="412"/>
    </location>
</feature>
<comment type="similarity">
    <text evidence="1">Belongs to the CCZ1 family.</text>
</comment>
<dbReference type="GeneID" id="63724666"/>
<evidence type="ECO:0000256" key="1">
    <source>
        <dbReference type="ARBA" id="ARBA00005352"/>
    </source>
</evidence>
<proteinExistence type="inferred from homology"/>
<evidence type="ECO:0000259" key="3">
    <source>
        <dbReference type="Pfam" id="PF19031"/>
    </source>
</evidence>
<feature type="compositionally biased region" description="Polar residues" evidence="2">
    <location>
        <begin position="264"/>
        <end position="273"/>
    </location>
</feature>
<dbReference type="InterPro" id="IPR043987">
    <property type="entry name" value="CCZ1/INTU/HSP4_longin_1"/>
</dbReference>
<dbReference type="Proteomes" id="UP000184073">
    <property type="component" value="Unassembled WGS sequence"/>
</dbReference>
<dbReference type="RefSeq" id="XP_040668686.1">
    <property type="nucleotide sequence ID" value="XM_040809155.1"/>
</dbReference>
<dbReference type="OrthoDB" id="240546at2759"/>
<dbReference type="VEuPathDB" id="FungiDB:ASPVEDRAFT_194251"/>
<dbReference type="STRING" id="1036611.A0A1L9PN18"/>
<dbReference type="PANTHER" id="PTHR13056">
    <property type="entry name" value="VACUOLAR FUSION PROTEIN CCZ1 HOMOLOG-RELATED"/>
    <property type="match status" value="1"/>
</dbReference>
<dbReference type="GO" id="GO:0016192">
    <property type="term" value="P:vesicle-mediated transport"/>
    <property type="evidence" value="ECO:0007669"/>
    <property type="project" value="InterPro"/>
</dbReference>
<reference evidence="5" key="1">
    <citation type="journal article" date="2017" name="Genome Biol.">
        <title>Comparative genomics reveals high biological diversity and specific adaptations in the industrially and medically important fungal genus Aspergillus.</title>
        <authorList>
            <person name="de Vries R.P."/>
            <person name="Riley R."/>
            <person name="Wiebenga A."/>
            <person name="Aguilar-Osorio G."/>
            <person name="Amillis S."/>
            <person name="Uchima C.A."/>
            <person name="Anderluh G."/>
            <person name="Asadollahi M."/>
            <person name="Askin M."/>
            <person name="Barry K."/>
            <person name="Battaglia E."/>
            <person name="Bayram O."/>
            <person name="Benocci T."/>
            <person name="Braus-Stromeyer S.A."/>
            <person name="Caldana C."/>
            <person name="Canovas D."/>
            <person name="Cerqueira G.C."/>
            <person name="Chen F."/>
            <person name="Chen W."/>
            <person name="Choi C."/>
            <person name="Clum A."/>
            <person name="Dos Santos R.A."/>
            <person name="Damasio A.R."/>
            <person name="Diallinas G."/>
            <person name="Emri T."/>
            <person name="Fekete E."/>
            <person name="Flipphi M."/>
            <person name="Freyberg S."/>
            <person name="Gallo A."/>
            <person name="Gournas C."/>
            <person name="Habgood R."/>
            <person name="Hainaut M."/>
            <person name="Harispe M.L."/>
            <person name="Henrissat B."/>
            <person name="Hilden K.S."/>
            <person name="Hope R."/>
            <person name="Hossain A."/>
            <person name="Karabika E."/>
            <person name="Karaffa L."/>
            <person name="Karanyi Z."/>
            <person name="Krasevec N."/>
            <person name="Kuo A."/>
            <person name="Kusch H."/>
            <person name="LaButti K."/>
            <person name="Lagendijk E.L."/>
            <person name="Lapidus A."/>
            <person name="Levasseur A."/>
            <person name="Lindquist E."/>
            <person name="Lipzen A."/>
            <person name="Logrieco A.F."/>
            <person name="MacCabe A."/>
            <person name="Maekelae M.R."/>
            <person name="Malavazi I."/>
            <person name="Melin P."/>
            <person name="Meyer V."/>
            <person name="Mielnichuk N."/>
            <person name="Miskei M."/>
            <person name="Molnar A.P."/>
            <person name="Mule G."/>
            <person name="Ngan C.Y."/>
            <person name="Orejas M."/>
            <person name="Orosz E."/>
            <person name="Ouedraogo J.P."/>
            <person name="Overkamp K.M."/>
            <person name="Park H.-S."/>
            <person name="Perrone G."/>
            <person name="Piumi F."/>
            <person name="Punt P.J."/>
            <person name="Ram A.F."/>
            <person name="Ramon A."/>
            <person name="Rauscher S."/>
            <person name="Record E."/>
            <person name="Riano-Pachon D.M."/>
            <person name="Robert V."/>
            <person name="Roehrig J."/>
            <person name="Ruller R."/>
            <person name="Salamov A."/>
            <person name="Salih N.S."/>
            <person name="Samson R.A."/>
            <person name="Sandor E."/>
            <person name="Sanguinetti M."/>
            <person name="Schuetze T."/>
            <person name="Sepcic K."/>
            <person name="Shelest E."/>
            <person name="Sherlock G."/>
            <person name="Sophianopoulou V."/>
            <person name="Squina F.M."/>
            <person name="Sun H."/>
            <person name="Susca A."/>
            <person name="Todd R.B."/>
            <person name="Tsang A."/>
            <person name="Unkles S.E."/>
            <person name="van de Wiele N."/>
            <person name="van Rossen-Uffink D."/>
            <person name="Oliveira J.V."/>
            <person name="Vesth T.C."/>
            <person name="Visser J."/>
            <person name="Yu J.-H."/>
            <person name="Zhou M."/>
            <person name="Andersen M.R."/>
            <person name="Archer D.B."/>
            <person name="Baker S.E."/>
            <person name="Benoit I."/>
            <person name="Brakhage A.A."/>
            <person name="Braus G.H."/>
            <person name="Fischer R."/>
            <person name="Frisvad J.C."/>
            <person name="Goldman G.H."/>
            <person name="Houbraken J."/>
            <person name="Oakley B."/>
            <person name="Pocsi I."/>
            <person name="Scazzocchio C."/>
            <person name="Seiboth B."/>
            <person name="vanKuyk P.A."/>
            <person name="Wortman J."/>
            <person name="Dyer P.S."/>
            <person name="Grigoriev I.V."/>
        </authorList>
    </citation>
    <scope>NUCLEOTIDE SEQUENCE [LARGE SCALE GENOMIC DNA]</scope>
    <source>
        <strain evidence="5">CBS 583.65</strain>
    </source>
</reference>
<feature type="region of interest" description="Disordered" evidence="2">
    <location>
        <begin position="582"/>
        <end position="613"/>
    </location>
</feature>
<evidence type="ECO:0000256" key="2">
    <source>
        <dbReference type="SAM" id="MobiDB-lite"/>
    </source>
</evidence>
<feature type="domain" description="CCZ1/INTU/HSP4 first Longin" evidence="3">
    <location>
        <begin position="15"/>
        <end position="117"/>
    </location>
</feature>
<dbReference type="EMBL" id="KV878129">
    <property type="protein sequence ID" value="OJJ02924.1"/>
    <property type="molecule type" value="Genomic_DNA"/>
</dbReference>
<feature type="compositionally biased region" description="Low complexity" evidence="2">
    <location>
        <begin position="451"/>
        <end position="467"/>
    </location>
</feature>
<feature type="region of interest" description="Disordered" evidence="2">
    <location>
        <begin position="326"/>
        <end position="416"/>
    </location>
</feature>
<feature type="region of interest" description="Disordered" evidence="2">
    <location>
        <begin position="255"/>
        <end position="276"/>
    </location>
</feature>
<accession>A0A1L9PN18</accession>
<feature type="compositionally biased region" description="Polar residues" evidence="2">
    <location>
        <begin position="344"/>
        <end position="364"/>
    </location>
</feature>
<keyword evidence="5" id="KW-1185">Reference proteome</keyword>
<dbReference type="GO" id="GO:0035658">
    <property type="term" value="C:Mon1-Ccz1 complex"/>
    <property type="evidence" value="ECO:0007669"/>
    <property type="project" value="InterPro"/>
</dbReference>
<name>A0A1L9PN18_ASPVE</name>
<organism evidence="4 5">
    <name type="scientific">Aspergillus versicolor CBS 583.65</name>
    <dbReference type="NCBI Taxonomy" id="1036611"/>
    <lineage>
        <taxon>Eukaryota</taxon>
        <taxon>Fungi</taxon>
        <taxon>Dikarya</taxon>
        <taxon>Ascomycota</taxon>
        <taxon>Pezizomycotina</taxon>
        <taxon>Eurotiomycetes</taxon>
        <taxon>Eurotiomycetidae</taxon>
        <taxon>Eurotiales</taxon>
        <taxon>Aspergillaceae</taxon>
        <taxon>Aspergillus</taxon>
        <taxon>Aspergillus subgen. Nidulantes</taxon>
    </lineage>
</organism>
<dbReference type="AlphaFoldDB" id="A0A1L9PN18"/>
<gene>
    <name evidence="4" type="ORF">ASPVEDRAFT_194251</name>
</gene>
<dbReference type="InterPro" id="IPR013176">
    <property type="entry name" value="Ccz1"/>
</dbReference>
<evidence type="ECO:0000313" key="5">
    <source>
        <dbReference type="Proteomes" id="UP000184073"/>
    </source>
</evidence>
<dbReference type="Pfam" id="PF19031">
    <property type="entry name" value="Intu_longin_1"/>
    <property type="match status" value="1"/>
</dbReference>